<dbReference type="AlphaFoldDB" id="A0A2R6QTN1"/>
<dbReference type="GO" id="GO:0009835">
    <property type="term" value="P:fruit ripening"/>
    <property type="evidence" value="ECO:0007669"/>
    <property type="project" value="UniProtKB-KW"/>
</dbReference>
<comment type="PTM">
    <text evidence="10">Contains at least one intrachain disulfide bond essential for its enzymatic activity.</text>
</comment>
<dbReference type="STRING" id="1590841.A0A2R6QTN1"/>
<keyword evidence="4" id="KW-1015">Disulfide bond</keyword>
<keyword evidence="10" id="KW-0732">Signal</keyword>
<keyword evidence="2 10" id="KW-0808">Transferase</keyword>
<feature type="signal peptide" evidence="10">
    <location>
        <begin position="1"/>
        <end position="22"/>
    </location>
</feature>
<comment type="caution">
    <text evidence="12">The sequence shown here is derived from an EMBL/GenBank/DDBJ whole genome shotgun (WGS) entry which is preliminary data.</text>
</comment>
<comment type="subcellular location">
    <subcellularLocation>
        <location evidence="10">Secreted</location>
        <location evidence="10">Cell wall</location>
    </subcellularLocation>
    <subcellularLocation>
        <location evidence="10">Secreted</location>
        <location evidence="10">Extracellular space</location>
        <location evidence="10">Apoplast</location>
    </subcellularLocation>
</comment>
<keyword evidence="13" id="KW-1185">Reference proteome</keyword>
<dbReference type="GO" id="GO:0048046">
    <property type="term" value="C:apoplast"/>
    <property type="evidence" value="ECO:0007669"/>
    <property type="project" value="UniProtKB-SubCell"/>
</dbReference>
<evidence type="ECO:0000256" key="2">
    <source>
        <dbReference type="ARBA" id="ARBA00022679"/>
    </source>
</evidence>
<dbReference type="Gramene" id="PSS14437">
    <property type="protein sequence ID" value="PSS14437"/>
    <property type="gene ID" value="CEY00_Acc15005"/>
</dbReference>
<evidence type="ECO:0000256" key="6">
    <source>
        <dbReference type="ARBA" id="ARBA00023295"/>
    </source>
</evidence>
<dbReference type="GO" id="GO:0010411">
    <property type="term" value="P:xyloglucan metabolic process"/>
    <property type="evidence" value="ECO:0007669"/>
    <property type="project" value="InterPro"/>
</dbReference>
<dbReference type="Pfam" id="PF06955">
    <property type="entry name" value="XET_C"/>
    <property type="match status" value="1"/>
</dbReference>
<dbReference type="PIRSF" id="PIRSF005604">
    <property type="entry name" value="XET"/>
    <property type="match status" value="1"/>
</dbReference>
<dbReference type="PANTHER" id="PTHR31062">
    <property type="entry name" value="XYLOGLUCAN ENDOTRANSGLUCOSYLASE/HYDROLASE PROTEIN 8-RELATED"/>
    <property type="match status" value="1"/>
</dbReference>
<evidence type="ECO:0000256" key="5">
    <source>
        <dbReference type="ARBA" id="ARBA00023180"/>
    </source>
</evidence>
<comment type="function">
    <text evidence="10">Catalyzes xyloglucan endohydrolysis (XEH) and/or endotransglycosylation (XET). Cleaves and religates xyloglucan polymers, an essential constituent of the primary cell wall, and thereby participates in cell wall construction of growing tissues.</text>
</comment>
<evidence type="ECO:0000313" key="12">
    <source>
        <dbReference type="EMBL" id="PSS14437.1"/>
    </source>
</evidence>
<keyword evidence="5" id="KW-0325">Glycoprotein</keyword>
<dbReference type="PROSITE" id="PS51762">
    <property type="entry name" value="GH16_2"/>
    <property type="match status" value="1"/>
</dbReference>
<dbReference type="GO" id="GO:0071555">
    <property type="term" value="P:cell wall organization"/>
    <property type="evidence" value="ECO:0007669"/>
    <property type="project" value="UniProtKB-KW"/>
</dbReference>
<keyword evidence="7" id="KW-0292">Fruit ripening</keyword>
<dbReference type="EC" id="2.4.1.207" evidence="10"/>
<comment type="similarity">
    <text evidence="10">Belongs to the glycosyl hydrolase 16 family.</text>
</comment>
<dbReference type="CDD" id="cd02176">
    <property type="entry name" value="GH16_XET"/>
    <property type="match status" value="1"/>
</dbReference>
<dbReference type="GO" id="GO:0016762">
    <property type="term" value="F:xyloglucan:xyloglucosyl transferase activity"/>
    <property type="evidence" value="ECO:0007669"/>
    <property type="project" value="UniProtKB-EC"/>
</dbReference>
<dbReference type="PRINTS" id="PR00737">
    <property type="entry name" value="GLHYDRLASE16"/>
</dbReference>
<feature type="chain" id="PRO_5015213517" description="Xyloglucan endotransglucosylase/hydrolase" evidence="10">
    <location>
        <begin position="23"/>
        <end position="290"/>
    </location>
</feature>
<evidence type="ECO:0000259" key="11">
    <source>
        <dbReference type="PROSITE" id="PS51762"/>
    </source>
</evidence>
<dbReference type="Pfam" id="PF00722">
    <property type="entry name" value="Glyco_hydro_16"/>
    <property type="match status" value="1"/>
</dbReference>
<proteinExistence type="inferred from homology"/>
<feature type="domain" description="GH16" evidence="11">
    <location>
        <begin position="15"/>
        <end position="211"/>
    </location>
</feature>
<feature type="active site" description="Proton donor" evidence="8">
    <location>
        <position position="101"/>
    </location>
</feature>
<dbReference type="InParanoid" id="A0A2R6QTN1"/>
<dbReference type="EMBL" id="NKQK01000013">
    <property type="protein sequence ID" value="PSS14437.1"/>
    <property type="molecule type" value="Genomic_DNA"/>
</dbReference>
<evidence type="ECO:0000256" key="7">
    <source>
        <dbReference type="ARBA" id="ARBA00033478"/>
    </source>
</evidence>
<feature type="glycosylation site" description="N-linked (GlcNAc...) asparagine" evidence="9">
    <location>
        <position position="105"/>
    </location>
</feature>
<dbReference type="Proteomes" id="UP000241394">
    <property type="component" value="Chromosome LG13"/>
</dbReference>
<dbReference type="FunFam" id="2.60.120.200:FF:000025">
    <property type="entry name" value="Xyloglucan endotransglucosylase/hydrolase"/>
    <property type="match status" value="1"/>
</dbReference>
<organism evidence="12 13">
    <name type="scientific">Actinidia chinensis var. chinensis</name>
    <name type="common">Chinese soft-hair kiwi</name>
    <dbReference type="NCBI Taxonomy" id="1590841"/>
    <lineage>
        <taxon>Eukaryota</taxon>
        <taxon>Viridiplantae</taxon>
        <taxon>Streptophyta</taxon>
        <taxon>Embryophyta</taxon>
        <taxon>Tracheophyta</taxon>
        <taxon>Spermatophyta</taxon>
        <taxon>Magnoliopsida</taxon>
        <taxon>eudicotyledons</taxon>
        <taxon>Gunneridae</taxon>
        <taxon>Pentapetalae</taxon>
        <taxon>asterids</taxon>
        <taxon>Ericales</taxon>
        <taxon>Actinidiaceae</taxon>
        <taxon>Actinidia</taxon>
    </lineage>
</organism>
<evidence type="ECO:0000256" key="9">
    <source>
        <dbReference type="PIRSR" id="PIRSR005604-2"/>
    </source>
</evidence>
<dbReference type="Gene3D" id="2.60.120.200">
    <property type="match status" value="1"/>
</dbReference>
<dbReference type="FunCoup" id="A0A2R6QTN1">
    <property type="interactions" value="52"/>
</dbReference>
<dbReference type="InterPro" id="IPR044791">
    <property type="entry name" value="Beta-glucanase/XTH"/>
</dbReference>
<evidence type="ECO:0000256" key="1">
    <source>
        <dbReference type="ARBA" id="ARBA00022676"/>
    </source>
</evidence>
<reference evidence="12 13" key="1">
    <citation type="submission" date="2017-07" db="EMBL/GenBank/DDBJ databases">
        <title>An improved, manually edited Actinidia chinensis var. chinensis (kiwifruit) genome highlights the challenges associated with draft genomes and gene prediction in plants.</title>
        <authorList>
            <person name="Pilkington S."/>
            <person name="Crowhurst R."/>
            <person name="Hilario E."/>
            <person name="Nardozza S."/>
            <person name="Fraser L."/>
            <person name="Peng Y."/>
            <person name="Gunaseelan K."/>
            <person name="Simpson R."/>
            <person name="Tahir J."/>
            <person name="Deroles S."/>
            <person name="Templeton K."/>
            <person name="Luo Z."/>
            <person name="Davy M."/>
            <person name="Cheng C."/>
            <person name="Mcneilage M."/>
            <person name="Scaglione D."/>
            <person name="Liu Y."/>
            <person name="Zhang Q."/>
            <person name="Datson P."/>
            <person name="De Silva N."/>
            <person name="Gardiner S."/>
            <person name="Bassett H."/>
            <person name="Chagne D."/>
            <person name="Mccallum J."/>
            <person name="Dzierzon H."/>
            <person name="Deng C."/>
            <person name="Wang Y.-Y."/>
            <person name="Barron N."/>
            <person name="Manako K."/>
            <person name="Bowen J."/>
            <person name="Foster T."/>
            <person name="Erridge Z."/>
            <person name="Tiffin H."/>
            <person name="Waite C."/>
            <person name="Davies K."/>
            <person name="Grierson E."/>
            <person name="Laing W."/>
            <person name="Kirk R."/>
            <person name="Chen X."/>
            <person name="Wood M."/>
            <person name="Montefiori M."/>
            <person name="Brummell D."/>
            <person name="Schwinn K."/>
            <person name="Catanach A."/>
            <person name="Fullerton C."/>
            <person name="Li D."/>
            <person name="Meiyalaghan S."/>
            <person name="Nieuwenhuizen N."/>
            <person name="Read N."/>
            <person name="Prakash R."/>
            <person name="Hunter D."/>
            <person name="Zhang H."/>
            <person name="Mckenzie M."/>
            <person name="Knabel M."/>
            <person name="Harris A."/>
            <person name="Allan A."/>
            <person name="Chen A."/>
            <person name="Janssen B."/>
            <person name="Plunkett B."/>
            <person name="Dwamena C."/>
            <person name="Voogd C."/>
            <person name="Leif D."/>
            <person name="Lafferty D."/>
            <person name="Souleyre E."/>
            <person name="Varkonyi-Gasic E."/>
            <person name="Gambi F."/>
            <person name="Hanley J."/>
            <person name="Yao J.-L."/>
            <person name="Cheung J."/>
            <person name="David K."/>
            <person name="Warren B."/>
            <person name="Marsh K."/>
            <person name="Snowden K."/>
            <person name="Lin-Wang K."/>
            <person name="Brian L."/>
            <person name="Martinez-Sanchez M."/>
            <person name="Wang M."/>
            <person name="Ileperuma N."/>
            <person name="Macnee N."/>
            <person name="Campin R."/>
            <person name="Mcatee P."/>
            <person name="Drummond R."/>
            <person name="Espley R."/>
            <person name="Ireland H."/>
            <person name="Wu R."/>
            <person name="Atkinson R."/>
            <person name="Karunairetnam S."/>
            <person name="Bulley S."/>
            <person name="Chunkath S."/>
            <person name="Hanley Z."/>
            <person name="Storey R."/>
            <person name="Thrimawithana A."/>
            <person name="Thomson S."/>
            <person name="David C."/>
            <person name="Testolin R."/>
        </authorList>
    </citation>
    <scope>NUCLEOTIDE SEQUENCE [LARGE SCALE GENOMIC DNA]</scope>
    <source>
        <strain evidence="13">cv. Red5</strain>
        <tissue evidence="12">Young leaf</tissue>
    </source>
</reference>
<keyword evidence="10" id="KW-0052">Apoplast</keyword>
<dbReference type="InterPro" id="IPR000757">
    <property type="entry name" value="Beta-glucanase-like"/>
</dbReference>
<reference evidence="13" key="2">
    <citation type="journal article" date="2018" name="BMC Genomics">
        <title>A manually annotated Actinidia chinensis var. chinensis (kiwifruit) genome highlights the challenges associated with draft genomes and gene prediction in plants.</title>
        <authorList>
            <person name="Pilkington S.M."/>
            <person name="Crowhurst R."/>
            <person name="Hilario E."/>
            <person name="Nardozza S."/>
            <person name="Fraser L."/>
            <person name="Peng Y."/>
            <person name="Gunaseelan K."/>
            <person name="Simpson R."/>
            <person name="Tahir J."/>
            <person name="Deroles S.C."/>
            <person name="Templeton K."/>
            <person name="Luo Z."/>
            <person name="Davy M."/>
            <person name="Cheng C."/>
            <person name="McNeilage M."/>
            <person name="Scaglione D."/>
            <person name="Liu Y."/>
            <person name="Zhang Q."/>
            <person name="Datson P."/>
            <person name="De Silva N."/>
            <person name="Gardiner S.E."/>
            <person name="Bassett H."/>
            <person name="Chagne D."/>
            <person name="McCallum J."/>
            <person name="Dzierzon H."/>
            <person name="Deng C."/>
            <person name="Wang Y.Y."/>
            <person name="Barron L."/>
            <person name="Manako K."/>
            <person name="Bowen J."/>
            <person name="Foster T.M."/>
            <person name="Erridge Z.A."/>
            <person name="Tiffin H."/>
            <person name="Waite C.N."/>
            <person name="Davies K.M."/>
            <person name="Grierson E.P."/>
            <person name="Laing W.A."/>
            <person name="Kirk R."/>
            <person name="Chen X."/>
            <person name="Wood M."/>
            <person name="Montefiori M."/>
            <person name="Brummell D.A."/>
            <person name="Schwinn K.E."/>
            <person name="Catanach A."/>
            <person name="Fullerton C."/>
            <person name="Li D."/>
            <person name="Meiyalaghan S."/>
            <person name="Nieuwenhuizen N."/>
            <person name="Read N."/>
            <person name="Prakash R."/>
            <person name="Hunter D."/>
            <person name="Zhang H."/>
            <person name="McKenzie M."/>
            <person name="Knabel M."/>
            <person name="Harris A."/>
            <person name="Allan A.C."/>
            <person name="Gleave A."/>
            <person name="Chen A."/>
            <person name="Janssen B.J."/>
            <person name="Plunkett B."/>
            <person name="Ampomah-Dwamena C."/>
            <person name="Voogd C."/>
            <person name="Leif D."/>
            <person name="Lafferty D."/>
            <person name="Souleyre E.J.F."/>
            <person name="Varkonyi-Gasic E."/>
            <person name="Gambi F."/>
            <person name="Hanley J."/>
            <person name="Yao J.L."/>
            <person name="Cheung J."/>
            <person name="David K.M."/>
            <person name="Warren B."/>
            <person name="Marsh K."/>
            <person name="Snowden K.C."/>
            <person name="Lin-Wang K."/>
            <person name="Brian L."/>
            <person name="Martinez-Sanchez M."/>
            <person name="Wang M."/>
            <person name="Ileperuma N."/>
            <person name="Macnee N."/>
            <person name="Campin R."/>
            <person name="McAtee P."/>
            <person name="Drummond R.S.M."/>
            <person name="Espley R.V."/>
            <person name="Ireland H.S."/>
            <person name="Wu R."/>
            <person name="Atkinson R.G."/>
            <person name="Karunairetnam S."/>
            <person name="Bulley S."/>
            <person name="Chunkath S."/>
            <person name="Hanley Z."/>
            <person name="Storey R."/>
            <person name="Thrimawithana A.H."/>
            <person name="Thomson S."/>
            <person name="David C."/>
            <person name="Testolin R."/>
            <person name="Huang H."/>
            <person name="Hellens R.P."/>
            <person name="Schaffer R.J."/>
        </authorList>
    </citation>
    <scope>NUCLEOTIDE SEQUENCE [LARGE SCALE GENOMIC DNA]</scope>
    <source>
        <strain evidence="13">cv. Red5</strain>
    </source>
</reference>
<protein>
    <recommendedName>
        <fullName evidence="10">Xyloglucan endotransglucosylase/hydrolase</fullName>
        <ecNumber evidence="10">2.4.1.207</ecNumber>
    </recommendedName>
</protein>
<dbReference type="OrthoDB" id="4781at2759"/>
<evidence type="ECO:0000256" key="10">
    <source>
        <dbReference type="RuleBase" id="RU361120"/>
    </source>
</evidence>
<dbReference type="GO" id="GO:0042546">
    <property type="term" value="P:cell wall biogenesis"/>
    <property type="evidence" value="ECO:0007669"/>
    <property type="project" value="InterPro"/>
</dbReference>
<evidence type="ECO:0000256" key="4">
    <source>
        <dbReference type="ARBA" id="ARBA00023157"/>
    </source>
</evidence>
<feature type="active site" description="Nucleophile" evidence="8">
    <location>
        <position position="97"/>
    </location>
</feature>
<dbReference type="GO" id="GO:0004553">
    <property type="term" value="F:hydrolase activity, hydrolyzing O-glycosyl compounds"/>
    <property type="evidence" value="ECO:0007669"/>
    <property type="project" value="InterPro"/>
</dbReference>
<accession>A0A2R6QTN1</accession>
<dbReference type="InterPro" id="IPR008264">
    <property type="entry name" value="Beta_glucanase"/>
</dbReference>
<keyword evidence="3 10" id="KW-0378">Hydrolase</keyword>
<dbReference type="InterPro" id="IPR010713">
    <property type="entry name" value="XET_C"/>
</dbReference>
<evidence type="ECO:0000256" key="8">
    <source>
        <dbReference type="PIRSR" id="PIRSR005604-1"/>
    </source>
</evidence>
<evidence type="ECO:0000313" key="13">
    <source>
        <dbReference type="Proteomes" id="UP000241394"/>
    </source>
</evidence>
<evidence type="ECO:0000256" key="3">
    <source>
        <dbReference type="ARBA" id="ARBA00022801"/>
    </source>
</evidence>
<keyword evidence="10" id="KW-0964">Secreted</keyword>
<keyword evidence="6 10" id="KW-0326">Glycosidase</keyword>
<keyword evidence="10" id="KW-0961">Cell wall biogenesis/degradation</keyword>
<dbReference type="SUPFAM" id="SSF49899">
    <property type="entry name" value="Concanavalin A-like lectins/glucanases"/>
    <property type="match status" value="1"/>
</dbReference>
<keyword evidence="1" id="KW-0328">Glycosyltransferase</keyword>
<gene>
    <name evidence="12" type="ORF">CEY00_Acc15005</name>
</gene>
<sequence length="290" mass="32753">MSMASVFLVLSLAIVMVGSVSSSKFDELFQPSWALDHFTYEGETLQMKLDNYSGAGFSSKSKYMFGKVTIQIKLVEGDSAGTVTAFYMSSDGPNHNEFDFEFLGNTSGEPYLVQTNVYVNGVGNREQRLNLWFDPTKDFHSYSILWNQRQVVFLVDETPVRVHSNLEDKGVPFPKDQPMGVYSSIWNADDWATRGGLVKTDWAHAPFVASYTGFDIDACECPPTASPDDNARRCGSGEKRYWWDGPTLAELSLHQSHQLLWVRANHMVYDYCSDSARFPVTPVECLHHRH</sequence>
<name>A0A2R6QTN1_ACTCC</name>
<dbReference type="InterPro" id="IPR013320">
    <property type="entry name" value="ConA-like_dom_sf"/>
</dbReference>
<dbReference type="OMA" id="WALDHFT"/>
<keyword evidence="10" id="KW-0134">Cell wall</keyword>
<dbReference type="InterPro" id="IPR016455">
    <property type="entry name" value="XTH"/>
</dbReference>